<dbReference type="PANTHER" id="PTHR21666">
    <property type="entry name" value="PEPTIDASE-RELATED"/>
    <property type="match status" value="1"/>
</dbReference>
<dbReference type="SMART" id="SM01208">
    <property type="entry name" value="G5"/>
    <property type="match status" value="1"/>
</dbReference>
<dbReference type="EMBL" id="CDRZ01000266">
    <property type="protein sequence ID" value="CEO89950.1"/>
    <property type="molecule type" value="Genomic_DNA"/>
</dbReference>
<feature type="domain" description="G5" evidence="3">
    <location>
        <begin position="320"/>
        <end position="400"/>
    </location>
</feature>
<dbReference type="Pfam" id="PF01551">
    <property type="entry name" value="Peptidase_M23"/>
    <property type="match status" value="1"/>
</dbReference>
<dbReference type="Pfam" id="PF01476">
    <property type="entry name" value="LysM"/>
    <property type="match status" value="1"/>
</dbReference>
<name>A0A0B7MIT3_9FIRM</name>
<dbReference type="SMART" id="SM00257">
    <property type="entry name" value="LysM"/>
    <property type="match status" value="1"/>
</dbReference>
<dbReference type="InterPro" id="IPR018392">
    <property type="entry name" value="LysM"/>
</dbReference>
<dbReference type="PROSITE" id="PS51109">
    <property type="entry name" value="G5"/>
    <property type="match status" value="1"/>
</dbReference>
<dbReference type="InterPro" id="IPR016047">
    <property type="entry name" value="M23ase_b-sheet_dom"/>
</dbReference>
<accession>A0A0B7MIT3</accession>
<evidence type="ECO:0000256" key="1">
    <source>
        <dbReference type="ARBA" id="ARBA00022729"/>
    </source>
</evidence>
<evidence type="ECO:0000256" key="2">
    <source>
        <dbReference type="SAM" id="Phobius"/>
    </source>
</evidence>
<reference evidence="6" key="1">
    <citation type="submission" date="2015-01" db="EMBL/GenBank/DDBJ databases">
        <authorList>
            <person name="Manzoor Shahid"/>
            <person name="Zubair Saima"/>
        </authorList>
    </citation>
    <scope>NUCLEOTIDE SEQUENCE [LARGE SCALE GENOMIC DNA]</scope>
    <source>
        <strain evidence="6">Sp3</strain>
    </source>
</reference>
<dbReference type="Gene3D" id="2.70.70.10">
    <property type="entry name" value="Glucose Permease (Domain IIA)"/>
    <property type="match status" value="1"/>
</dbReference>
<dbReference type="InterPro" id="IPR011098">
    <property type="entry name" value="G5_dom"/>
</dbReference>
<dbReference type="PANTHER" id="PTHR21666:SF270">
    <property type="entry name" value="MUREIN HYDROLASE ACTIVATOR ENVC"/>
    <property type="match status" value="1"/>
</dbReference>
<dbReference type="Gene3D" id="3.10.350.10">
    <property type="entry name" value="LysM domain"/>
    <property type="match status" value="1"/>
</dbReference>
<evidence type="ECO:0000259" key="3">
    <source>
        <dbReference type="PROSITE" id="PS51109"/>
    </source>
</evidence>
<keyword evidence="1" id="KW-0732">Signal</keyword>
<proteinExistence type="predicted"/>
<dbReference type="CDD" id="cd12797">
    <property type="entry name" value="M23_peptidase"/>
    <property type="match status" value="1"/>
</dbReference>
<gene>
    <name evidence="5" type="ORF">SSCH_670009</name>
</gene>
<feature type="transmembrane region" description="Helical" evidence="2">
    <location>
        <begin position="91"/>
        <end position="111"/>
    </location>
</feature>
<organism evidence="5 6">
    <name type="scientific">Syntrophaceticus schinkii</name>
    <dbReference type="NCBI Taxonomy" id="499207"/>
    <lineage>
        <taxon>Bacteria</taxon>
        <taxon>Bacillati</taxon>
        <taxon>Bacillota</taxon>
        <taxon>Clostridia</taxon>
        <taxon>Thermoanaerobacterales</taxon>
        <taxon>Thermoanaerobacterales Family III. Incertae Sedis</taxon>
        <taxon>Syntrophaceticus</taxon>
    </lineage>
</organism>
<dbReference type="InterPro" id="IPR036779">
    <property type="entry name" value="LysM_dom_sf"/>
</dbReference>
<sequence>MEAQDKEHSFLFSSGCQLFTKGKCAIKSWTQRQYQSFLPSLRKLPHHTAVWCEERLIWMKEDLLHARTALCGLARDLRTGKRGFNRNFWKSPYFCTTVVTLFVLIGVNVYLSQNQAACVAYYNGERIGIVETQQEGEMVMSGLEQELEQFIGQDVFLPGTLHYKTCMVPRSSMKPAIYYESALKELPWLVKGVDMCIDGKPVMALASRAEGEQLLQSYQKAMLPEDSQEKIEKVDFQEEVSFQNRQVAVRDIIPVDEALQLLLGGQSQDKTYIVQEGDNLWGIARRNDMRVDDLYQANPQLSEDLKPGQELKLVSVEPLLNITVTSTLATSEVIPFEVETKLDSNLNRGKTKVVKDGENGEAQVVYRLVRQNQRVVERSEVERQVVKTPEAKVVAKGTKTVVTVASRGSGGSGTLRWPVGGTITSRYGPRGGEFHSGLDIGAGYGAGVVAVAEGRVVSAGWQGNYGKCVLIDHGSGLVTRYAHLSQINVSSGQSVGSGQLIGRVGTTGRASGPHLHFEVIVNGSTRNPLNYLR</sequence>
<evidence type="ECO:0000313" key="6">
    <source>
        <dbReference type="Proteomes" id="UP000046155"/>
    </source>
</evidence>
<feature type="domain" description="LysM" evidence="4">
    <location>
        <begin position="270"/>
        <end position="313"/>
    </location>
</feature>
<dbReference type="Pfam" id="PF07501">
    <property type="entry name" value="G5"/>
    <property type="match status" value="1"/>
</dbReference>
<dbReference type="CDD" id="cd00118">
    <property type="entry name" value="LysM"/>
    <property type="match status" value="1"/>
</dbReference>
<keyword evidence="2" id="KW-0812">Transmembrane</keyword>
<dbReference type="Gene3D" id="2.20.230.10">
    <property type="entry name" value="Resuscitation-promoting factor rpfb"/>
    <property type="match status" value="1"/>
</dbReference>
<dbReference type="PROSITE" id="PS51782">
    <property type="entry name" value="LYSM"/>
    <property type="match status" value="1"/>
</dbReference>
<dbReference type="InterPro" id="IPR050570">
    <property type="entry name" value="Cell_wall_metabolism_enzyme"/>
</dbReference>
<dbReference type="Proteomes" id="UP000046155">
    <property type="component" value="Unassembled WGS sequence"/>
</dbReference>
<keyword evidence="2" id="KW-0472">Membrane</keyword>
<keyword evidence="2" id="KW-1133">Transmembrane helix</keyword>
<dbReference type="AlphaFoldDB" id="A0A0B7MIT3"/>
<protein>
    <submittedName>
        <fullName evidence="5">Putative LysM domain protein</fullName>
    </submittedName>
</protein>
<dbReference type="SUPFAM" id="SSF54106">
    <property type="entry name" value="LysM domain"/>
    <property type="match status" value="1"/>
</dbReference>
<dbReference type="SUPFAM" id="SSF51261">
    <property type="entry name" value="Duplicated hybrid motif"/>
    <property type="match status" value="1"/>
</dbReference>
<evidence type="ECO:0000313" key="5">
    <source>
        <dbReference type="EMBL" id="CEO89950.1"/>
    </source>
</evidence>
<dbReference type="GO" id="GO:0004222">
    <property type="term" value="F:metalloendopeptidase activity"/>
    <property type="evidence" value="ECO:0007669"/>
    <property type="project" value="TreeGrafter"/>
</dbReference>
<keyword evidence="6" id="KW-1185">Reference proteome</keyword>
<evidence type="ECO:0000259" key="4">
    <source>
        <dbReference type="PROSITE" id="PS51782"/>
    </source>
</evidence>
<dbReference type="InterPro" id="IPR011055">
    <property type="entry name" value="Dup_hybrid_motif"/>
</dbReference>